<organism evidence="4 5">
    <name type="scientific">Paracidovorax wautersii</name>
    <dbReference type="NCBI Taxonomy" id="1177982"/>
    <lineage>
        <taxon>Bacteria</taxon>
        <taxon>Pseudomonadati</taxon>
        <taxon>Pseudomonadota</taxon>
        <taxon>Betaproteobacteria</taxon>
        <taxon>Burkholderiales</taxon>
        <taxon>Comamonadaceae</taxon>
        <taxon>Paracidovorax</taxon>
    </lineage>
</organism>
<dbReference type="InterPro" id="IPR001789">
    <property type="entry name" value="Sig_transdc_resp-reg_receiver"/>
</dbReference>
<protein>
    <submittedName>
        <fullName evidence="4">CheY-like chemotaxis protein</fullName>
    </submittedName>
</protein>
<dbReference type="EMBL" id="JAVIZX010000001">
    <property type="protein sequence ID" value="MDR6214424.1"/>
    <property type="molecule type" value="Genomic_DNA"/>
</dbReference>
<dbReference type="Gene3D" id="3.40.50.2300">
    <property type="match status" value="1"/>
</dbReference>
<keyword evidence="1 2" id="KW-0597">Phosphoprotein</keyword>
<evidence type="ECO:0000259" key="3">
    <source>
        <dbReference type="PROSITE" id="PS50110"/>
    </source>
</evidence>
<feature type="domain" description="Response regulatory" evidence="3">
    <location>
        <begin position="1"/>
        <end position="102"/>
    </location>
</feature>
<gene>
    <name evidence="4" type="ORF">QE399_002113</name>
</gene>
<proteinExistence type="predicted"/>
<dbReference type="PROSITE" id="PS50110">
    <property type="entry name" value="RESPONSE_REGULATORY"/>
    <property type="match status" value="1"/>
</dbReference>
<evidence type="ECO:0000313" key="4">
    <source>
        <dbReference type="EMBL" id="MDR6214424.1"/>
    </source>
</evidence>
<dbReference type="SUPFAM" id="SSF52172">
    <property type="entry name" value="CheY-like"/>
    <property type="match status" value="1"/>
</dbReference>
<reference evidence="4 5" key="1">
    <citation type="submission" date="2023-08" db="EMBL/GenBank/DDBJ databases">
        <title>Functional and genomic diversity of the sorghum phyllosphere microbiome.</title>
        <authorList>
            <person name="Shade A."/>
        </authorList>
    </citation>
    <scope>NUCLEOTIDE SEQUENCE [LARGE SCALE GENOMIC DNA]</scope>
    <source>
        <strain evidence="4 5">SORGH_AS_0335</strain>
    </source>
</reference>
<evidence type="ECO:0000313" key="5">
    <source>
        <dbReference type="Proteomes" id="UP001267710"/>
    </source>
</evidence>
<name>A0ABU1IB20_9BURK</name>
<sequence>MALEQEGYSIATVAGGAEALAYLDRNVPPVCMFIDYDMPGMNGMELAQAVRQRYGDDIVLIAITGSFDVERQRMQTFLDFVDHHFWKPVDWKRLMAVIASLRE</sequence>
<dbReference type="InterPro" id="IPR050595">
    <property type="entry name" value="Bact_response_regulator"/>
</dbReference>
<evidence type="ECO:0000256" key="2">
    <source>
        <dbReference type="PROSITE-ProRule" id="PRU00169"/>
    </source>
</evidence>
<evidence type="ECO:0000256" key="1">
    <source>
        <dbReference type="ARBA" id="ARBA00022553"/>
    </source>
</evidence>
<accession>A0ABU1IB20</accession>
<feature type="modified residue" description="4-aspartylphosphate" evidence="2">
    <location>
        <position position="35"/>
    </location>
</feature>
<comment type="caution">
    <text evidence="4">The sequence shown here is derived from an EMBL/GenBank/DDBJ whole genome shotgun (WGS) entry which is preliminary data.</text>
</comment>
<keyword evidence="5" id="KW-1185">Reference proteome</keyword>
<dbReference type="PANTHER" id="PTHR44591">
    <property type="entry name" value="STRESS RESPONSE REGULATOR PROTEIN 1"/>
    <property type="match status" value="1"/>
</dbReference>
<dbReference type="Pfam" id="PF00072">
    <property type="entry name" value="Response_reg"/>
    <property type="match status" value="1"/>
</dbReference>
<dbReference type="PANTHER" id="PTHR44591:SF3">
    <property type="entry name" value="RESPONSE REGULATORY DOMAIN-CONTAINING PROTEIN"/>
    <property type="match status" value="1"/>
</dbReference>
<dbReference type="Proteomes" id="UP001267710">
    <property type="component" value="Unassembled WGS sequence"/>
</dbReference>
<dbReference type="InterPro" id="IPR011006">
    <property type="entry name" value="CheY-like_superfamily"/>
</dbReference>